<dbReference type="Gene3D" id="2.60.40.10">
    <property type="entry name" value="Immunoglobulins"/>
    <property type="match status" value="1"/>
</dbReference>
<comment type="caution">
    <text evidence="4">The sequence shown here is derived from an EMBL/GenBank/DDBJ whole genome shotgun (WGS) entry which is preliminary data.</text>
</comment>
<dbReference type="InterPro" id="IPR009880">
    <property type="entry name" value="Glyoxal_oxidase_N"/>
</dbReference>
<dbReference type="InterPro" id="IPR013783">
    <property type="entry name" value="Ig-like_fold"/>
</dbReference>
<dbReference type="InterPro" id="IPR037293">
    <property type="entry name" value="Gal_Oxidase_central_sf"/>
</dbReference>
<evidence type="ECO:0000259" key="3">
    <source>
        <dbReference type="PROSITE" id="PS50022"/>
    </source>
</evidence>
<dbReference type="InterPro" id="IPR008979">
    <property type="entry name" value="Galactose-bd-like_sf"/>
</dbReference>
<dbReference type="SMART" id="SM00612">
    <property type="entry name" value="Kelch"/>
    <property type="match status" value="2"/>
</dbReference>
<evidence type="ECO:0000256" key="1">
    <source>
        <dbReference type="ARBA" id="ARBA00022729"/>
    </source>
</evidence>
<dbReference type="GO" id="GO:0004553">
    <property type="term" value="F:hydrolase activity, hydrolyzing O-glycosyl compounds"/>
    <property type="evidence" value="ECO:0007669"/>
    <property type="project" value="UniProtKB-ARBA"/>
</dbReference>
<dbReference type="InterPro" id="IPR013320">
    <property type="entry name" value="ConA-like_dom_sf"/>
</dbReference>
<dbReference type="Pfam" id="PF09118">
    <property type="entry name" value="GO-like_E_set"/>
    <property type="match status" value="1"/>
</dbReference>
<dbReference type="SMART" id="SM00231">
    <property type="entry name" value="FA58C"/>
    <property type="match status" value="1"/>
</dbReference>
<dbReference type="Pfam" id="PF00754">
    <property type="entry name" value="F5_F8_type_C"/>
    <property type="match status" value="1"/>
</dbReference>
<feature type="domain" description="F5/8 type C" evidence="3">
    <location>
        <begin position="837"/>
        <end position="993"/>
    </location>
</feature>
<dbReference type="Gene3D" id="2.60.120.260">
    <property type="entry name" value="Galactose-binding domain-like"/>
    <property type="match status" value="1"/>
</dbReference>
<dbReference type="Pfam" id="PF13385">
    <property type="entry name" value="Laminin_G_3"/>
    <property type="match status" value="1"/>
</dbReference>
<dbReference type="SUPFAM" id="SSF50965">
    <property type="entry name" value="Galactose oxidase, central domain"/>
    <property type="match status" value="1"/>
</dbReference>
<evidence type="ECO:0000313" key="5">
    <source>
        <dbReference type="Proteomes" id="UP000289792"/>
    </source>
</evidence>
<keyword evidence="5" id="KW-1185">Reference proteome</keyword>
<dbReference type="PANTHER" id="PTHR32208">
    <property type="entry name" value="SECRETED PROTEIN-RELATED"/>
    <property type="match status" value="1"/>
</dbReference>
<dbReference type="SUPFAM" id="SSF49899">
    <property type="entry name" value="Concanavalin A-like lectins/glucanases"/>
    <property type="match status" value="1"/>
</dbReference>
<feature type="signal peptide" evidence="2">
    <location>
        <begin position="1"/>
        <end position="22"/>
    </location>
</feature>
<dbReference type="PROSITE" id="PS50022">
    <property type="entry name" value="FA58C_3"/>
    <property type="match status" value="1"/>
</dbReference>
<dbReference type="OrthoDB" id="872573at2"/>
<dbReference type="SUPFAM" id="SSF49785">
    <property type="entry name" value="Galactose-binding domain-like"/>
    <property type="match status" value="1"/>
</dbReference>
<dbReference type="Pfam" id="PF07250">
    <property type="entry name" value="Glyoxal_oxid_N"/>
    <property type="match status" value="1"/>
</dbReference>
<dbReference type="InterPro" id="IPR011043">
    <property type="entry name" value="Gal_Oxase/kelch_b-propeller"/>
</dbReference>
<dbReference type="GO" id="GO:0005975">
    <property type="term" value="P:carbohydrate metabolic process"/>
    <property type="evidence" value="ECO:0007669"/>
    <property type="project" value="UniProtKB-ARBA"/>
</dbReference>
<dbReference type="InterPro" id="IPR015202">
    <property type="entry name" value="GO-like_E_set"/>
</dbReference>
<dbReference type="SUPFAM" id="SSF81296">
    <property type="entry name" value="E set domains"/>
    <property type="match status" value="1"/>
</dbReference>
<dbReference type="PANTHER" id="PTHR32208:SF56">
    <property type="entry name" value="GALACTOSE OXIDASE-RELATED"/>
    <property type="match status" value="1"/>
</dbReference>
<gene>
    <name evidence="4" type="ORF">ESZ48_12935</name>
</gene>
<sequence>MNNRAYSTFISLLLLIAFKTFAQNPGLIGHWSEPIPFQIVPVALANLPDGRLLTWSSKYHDDFGGNDGFTFTQIFDPSIGKDGRVLPSTRTDTNHDMFCPGINNLPDGRILATGGSSSQRASIYDPNTETWIRAENLNIGRGYQGAVTLANGSALTIGGSWSGGAYGGRAAEMWTKGSGWRVLNGLPGELLWNTNDRNREPAGTYRLDNHAWLFAAPNGKVFHAGPGETMHWIDVSGNGSSREMGRRGDDRSSMNGNAVMFDIGKILKVGGTGSYDGGSTGSTKGYVISINNGDVVSVSPTSNDMQHARIYVSSVVLPTGEVLVLGGMRTSKVFSDAGAYLSAELYNPDTNSFRTLASMQVPRTYHSAAILLNDGRVFMGGGGLCGDHCPPAGANHPDAEIYSPPYLFNANGQLAVRPTLNAPLEAFYGRSLAVKSTPAIAEFAFVRMSSATHSVNNEQRRIPVAFTGSNGNYQLDMPNANLMPPGYYMLFAINSDGVPSISKTVLVGPPDAIVNPDNLLVEFEFSEGSGSLIEDTSGKKNNGQIKQRDNNGNPVALSGDYWNEFGVPGTSLQMDGLEHTSNSIVEIPSSASLASLKNKITVMAWVNRKEGSVIPQNGKIPNVAIFAHDYSSFFFGYHNSMYKLEFYTKSGGRASCYIGTYTPGEWEHIVGTYDGGTAILYVNGREICRNTVTGDLRINTQDPLYSTFTLSGFYDKRAAPVVSYGNKSGITDELDGSMDKFKLYNVALTQQEVLSIYNQELELIDPIIEDNACENLAIVYEINGQRGSETIEISVTEGDDVGLFLNLNNVDYTVTNPDGAVLSSPIINNITTAQAGVYSIWPSNLAGGEEVAPKLIFVDSQETVDETAPASYALDGNPNTYWHTEWSTKGGANPGYPHELQLDMGPNSILTGFTYLPRQNNENGRIGDFDIYVSNSTSNWGNRIANGIGGNNKDLITVSFPETSARYVRFVARKPAVSGQAWASAAEITVIRAVDAKCVKTIQINVTPAITYIYNGTWSPRDPSGIATSNNNIRIISGESVISKNTFCHDLIVEPGAALTVDQGVKITANTITLKSTSQVYSSLILNGEIDRAINYERYVNKMGTSAGGGNDLISAPVESQVFGSFASANQDQLATTGNTLAFAPFITTTGFYQNYNIQTNASTIINSGVGYRVATTHGSTLIFTGRTSKTNVNVPISNASKGKAWNLIGNPYPSYIDFHTFFNTNLHAFDAEEAFQAIYGYNGGASDKWEILNFATTEEGVLIAPGQAFFVKAKPVGDIINVQFTPAMRRIGASDDFIPNRSSSLSKVLSTLELSYASSTESTKIYFIEGTSRGLDPGYDASVYSAKDVDFSIFTNLVEGQTDLDIAIQSLPYDDFNDVIVSLGIKSKAGVDLKINIDALSTIPKSINVYLEDRQDNTLTLLNNGAYTFTPESDMNDADRFRVHYSSRTLSIIDMDINDNLRIYTTFIPKVLVIRGQLTSATTAHLYDLQGRLVLSQALNPHVTENTMDISTMSRGVYVIKLNNDNQVKTQKLIIK</sequence>
<evidence type="ECO:0000313" key="4">
    <source>
        <dbReference type="EMBL" id="RXJ49509.1"/>
    </source>
</evidence>
<dbReference type="Gene3D" id="2.130.10.80">
    <property type="entry name" value="Galactose oxidase/kelch, beta-propeller"/>
    <property type="match status" value="1"/>
</dbReference>
<keyword evidence="1 2" id="KW-0732">Signal</keyword>
<dbReference type="InterPro" id="IPR006652">
    <property type="entry name" value="Kelch_1"/>
</dbReference>
<dbReference type="EMBL" id="SDDZ01000007">
    <property type="protein sequence ID" value="RXJ49509.1"/>
    <property type="molecule type" value="Genomic_DNA"/>
</dbReference>
<evidence type="ECO:0000256" key="2">
    <source>
        <dbReference type="SAM" id="SignalP"/>
    </source>
</evidence>
<proteinExistence type="predicted"/>
<dbReference type="NCBIfam" id="TIGR04183">
    <property type="entry name" value="Por_Secre_tail"/>
    <property type="match status" value="1"/>
</dbReference>
<dbReference type="Pfam" id="PF18962">
    <property type="entry name" value="Por_Secre_tail"/>
    <property type="match status" value="1"/>
</dbReference>
<dbReference type="InterPro" id="IPR026444">
    <property type="entry name" value="Secre_tail"/>
</dbReference>
<organism evidence="4 5">
    <name type="scientific">Gelidibacter gilvus</name>
    <dbReference type="NCBI Taxonomy" id="59602"/>
    <lineage>
        <taxon>Bacteria</taxon>
        <taxon>Pseudomonadati</taxon>
        <taxon>Bacteroidota</taxon>
        <taxon>Flavobacteriia</taxon>
        <taxon>Flavobacteriales</taxon>
        <taxon>Flavobacteriaceae</taxon>
        <taxon>Gelidibacter</taxon>
    </lineage>
</organism>
<feature type="chain" id="PRO_5020690109" evidence="2">
    <location>
        <begin position="23"/>
        <end position="1537"/>
    </location>
</feature>
<protein>
    <submittedName>
        <fullName evidence="4">DUF1929 domain-containing protein</fullName>
    </submittedName>
</protein>
<dbReference type="InterPro" id="IPR014756">
    <property type="entry name" value="Ig_E-set"/>
</dbReference>
<dbReference type="InterPro" id="IPR000421">
    <property type="entry name" value="FA58C"/>
</dbReference>
<accession>A0A4Q0XHM9</accession>
<dbReference type="Proteomes" id="UP000289792">
    <property type="component" value="Unassembled WGS sequence"/>
</dbReference>
<reference evidence="4 5" key="1">
    <citation type="submission" date="2019-01" db="EMBL/GenBank/DDBJ databases">
        <title>Genome sequence of the Antarctic species Gelidibacter gilvus ACAM 158(T).</title>
        <authorList>
            <person name="Bowman J.P."/>
        </authorList>
    </citation>
    <scope>NUCLEOTIDE SEQUENCE [LARGE SCALE GENOMIC DNA]</scope>
    <source>
        <strain evidence="4 5">IC158</strain>
    </source>
</reference>
<name>A0A4Q0XHM9_9FLAO</name>
<dbReference type="CDD" id="cd02851">
    <property type="entry name" value="E_set_GO_C"/>
    <property type="match status" value="1"/>
</dbReference>
<dbReference type="RefSeq" id="WP_129017910.1">
    <property type="nucleotide sequence ID" value="NZ_SDDZ01000007.1"/>
</dbReference>
<dbReference type="Gene3D" id="2.60.120.200">
    <property type="match status" value="1"/>
</dbReference>